<keyword evidence="1" id="KW-0812">Transmembrane</keyword>
<evidence type="ECO:0000256" key="1">
    <source>
        <dbReference type="SAM" id="Phobius"/>
    </source>
</evidence>
<proteinExistence type="predicted"/>
<feature type="transmembrane region" description="Helical" evidence="1">
    <location>
        <begin position="54"/>
        <end position="77"/>
    </location>
</feature>
<feature type="transmembrane region" description="Helical" evidence="1">
    <location>
        <begin position="114"/>
        <end position="133"/>
    </location>
</feature>
<dbReference type="RefSeq" id="WP_089306490.1">
    <property type="nucleotide sequence ID" value="NZ_FZOO01000007.1"/>
</dbReference>
<keyword evidence="1" id="KW-1133">Transmembrane helix</keyword>
<reference evidence="3" key="1">
    <citation type="submission" date="2017-06" db="EMBL/GenBank/DDBJ databases">
        <authorList>
            <person name="Varghese N."/>
            <person name="Submissions S."/>
        </authorList>
    </citation>
    <scope>NUCLEOTIDE SEQUENCE [LARGE SCALE GENOMIC DNA]</scope>
    <source>
        <strain evidence="3">DSM 46839</strain>
    </source>
</reference>
<feature type="transmembrane region" description="Helical" evidence="1">
    <location>
        <begin position="171"/>
        <end position="188"/>
    </location>
</feature>
<name>A0A239H885_9ACTN</name>
<keyword evidence="3" id="KW-1185">Reference proteome</keyword>
<dbReference type="Pfam" id="PF06772">
    <property type="entry name" value="LtrA"/>
    <property type="match status" value="1"/>
</dbReference>
<organism evidence="2 3">
    <name type="scientific">Geodermatophilus pulveris</name>
    <dbReference type="NCBI Taxonomy" id="1564159"/>
    <lineage>
        <taxon>Bacteria</taxon>
        <taxon>Bacillati</taxon>
        <taxon>Actinomycetota</taxon>
        <taxon>Actinomycetes</taxon>
        <taxon>Geodermatophilales</taxon>
        <taxon>Geodermatophilaceae</taxon>
        <taxon>Geodermatophilus</taxon>
    </lineage>
</organism>
<feature type="transmembrane region" description="Helical" evidence="1">
    <location>
        <begin position="314"/>
        <end position="341"/>
    </location>
</feature>
<gene>
    <name evidence="2" type="ORF">SAMN06893096_107240</name>
</gene>
<evidence type="ECO:0000313" key="3">
    <source>
        <dbReference type="Proteomes" id="UP000198373"/>
    </source>
</evidence>
<dbReference type="OrthoDB" id="7698234at2"/>
<sequence>MATDTDHPAPLVSPPRLRTDEDRTASRLELFLDLAYVLVVAQLASALAEDLTWHGAAVFAGLFSVTWWSWVTITLYANRFDTNDVLYRVLKLAMMFGVAVMAASAPEAVGPQSAVFALGYLATRVLLLVLYGRAWRHVTEARGTVTVYLAATGVGAGLWALSLAVPTPARYWLWAAGILLEAAGPLVATRYGRDVPLHIEHLPERFGLFVILVLGESVASVVNGMYETGWQTASVVVAAVGFVVTAALWWSYFDLGGAAGKQHLLDDGGGQESGTADRYVYGHLPLTLGLAAVGVGVEQYVVHPVGELSTGGRWALCAGTALFLAGTAALVAGTAGSWRAAWPWPTVAIPVVVAVGVLDQVVPVVTVSAVGIALLLVVLAGIRQQRRGRIATTET</sequence>
<feature type="transmembrane region" description="Helical" evidence="1">
    <location>
        <begin position="89"/>
        <end position="108"/>
    </location>
</feature>
<dbReference type="Proteomes" id="UP000198373">
    <property type="component" value="Unassembled WGS sequence"/>
</dbReference>
<protein>
    <submittedName>
        <fullName evidence="2">Low temperature requirement protein LtrA</fullName>
    </submittedName>
</protein>
<evidence type="ECO:0000313" key="2">
    <source>
        <dbReference type="EMBL" id="SNS77248.1"/>
    </source>
</evidence>
<feature type="transmembrane region" description="Helical" evidence="1">
    <location>
        <begin position="232"/>
        <end position="253"/>
    </location>
</feature>
<dbReference type="InterPro" id="IPR010640">
    <property type="entry name" value="Low_temperature_requirement_A"/>
</dbReference>
<keyword evidence="1" id="KW-0472">Membrane</keyword>
<dbReference type="PANTHER" id="PTHR36840:SF1">
    <property type="entry name" value="BLL5714 PROTEIN"/>
    <property type="match status" value="1"/>
</dbReference>
<feature type="transmembrane region" description="Helical" evidence="1">
    <location>
        <begin position="361"/>
        <end position="382"/>
    </location>
</feature>
<dbReference type="AlphaFoldDB" id="A0A239H885"/>
<feature type="transmembrane region" description="Helical" evidence="1">
    <location>
        <begin position="145"/>
        <end position="165"/>
    </location>
</feature>
<dbReference type="EMBL" id="FZOO01000007">
    <property type="protein sequence ID" value="SNS77248.1"/>
    <property type="molecule type" value="Genomic_DNA"/>
</dbReference>
<dbReference type="PANTHER" id="PTHR36840">
    <property type="entry name" value="BLL5714 PROTEIN"/>
    <property type="match status" value="1"/>
</dbReference>
<feature type="transmembrane region" description="Helical" evidence="1">
    <location>
        <begin position="208"/>
        <end position="226"/>
    </location>
</feature>
<accession>A0A239H885</accession>